<keyword evidence="3" id="KW-1185">Reference proteome</keyword>
<keyword evidence="1" id="KW-0812">Transmembrane</keyword>
<organism evidence="2 3">
    <name type="scientific">Deinococcus lacus</name>
    <dbReference type="NCBI Taxonomy" id="392561"/>
    <lineage>
        <taxon>Bacteria</taxon>
        <taxon>Thermotogati</taxon>
        <taxon>Deinococcota</taxon>
        <taxon>Deinococci</taxon>
        <taxon>Deinococcales</taxon>
        <taxon>Deinococcaceae</taxon>
        <taxon>Deinococcus</taxon>
    </lineage>
</organism>
<sequence>MAFVYSLGLAALVLWAVWKASSGPQLPALPFNAVFAVLVLGAVASWATWHYLGWRDSRE</sequence>
<evidence type="ECO:0000256" key="1">
    <source>
        <dbReference type="SAM" id="Phobius"/>
    </source>
</evidence>
<evidence type="ECO:0000313" key="3">
    <source>
        <dbReference type="Proteomes" id="UP001596297"/>
    </source>
</evidence>
<dbReference type="EMBL" id="JBHSWD010000001">
    <property type="protein sequence ID" value="MFC6591504.1"/>
    <property type="molecule type" value="Genomic_DNA"/>
</dbReference>
<dbReference type="Proteomes" id="UP001596297">
    <property type="component" value="Unassembled WGS sequence"/>
</dbReference>
<evidence type="ECO:0000313" key="2">
    <source>
        <dbReference type="EMBL" id="MFC6591504.1"/>
    </source>
</evidence>
<keyword evidence="1" id="KW-1133">Transmembrane helix</keyword>
<name>A0ABW1YBC5_9DEIO</name>
<protein>
    <submittedName>
        <fullName evidence="2">Uncharacterized protein</fullName>
    </submittedName>
</protein>
<keyword evidence="1" id="KW-0472">Membrane</keyword>
<feature type="transmembrane region" description="Helical" evidence="1">
    <location>
        <begin position="29"/>
        <end position="52"/>
    </location>
</feature>
<reference evidence="3" key="1">
    <citation type="journal article" date="2019" name="Int. J. Syst. Evol. Microbiol.">
        <title>The Global Catalogue of Microorganisms (GCM) 10K type strain sequencing project: providing services to taxonomists for standard genome sequencing and annotation.</title>
        <authorList>
            <consortium name="The Broad Institute Genomics Platform"/>
            <consortium name="The Broad Institute Genome Sequencing Center for Infectious Disease"/>
            <person name="Wu L."/>
            <person name="Ma J."/>
        </authorList>
    </citation>
    <scope>NUCLEOTIDE SEQUENCE [LARGE SCALE GENOMIC DNA]</scope>
    <source>
        <strain evidence="3">CGMCC 1.15772</strain>
    </source>
</reference>
<accession>A0ABW1YBC5</accession>
<gene>
    <name evidence="2" type="ORF">ACFP81_05405</name>
</gene>
<proteinExistence type="predicted"/>
<comment type="caution">
    <text evidence="2">The sequence shown here is derived from an EMBL/GenBank/DDBJ whole genome shotgun (WGS) entry which is preliminary data.</text>
</comment>